<dbReference type="InterPro" id="IPR014001">
    <property type="entry name" value="Helicase_ATP-bd"/>
</dbReference>
<dbReference type="Pfam" id="PF00271">
    <property type="entry name" value="Helicase_C"/>
    <property type="match status" value="1"/>
</dbReference>
<proteinExistence type="predicted"/>
<dbReference type="GO" id="GO:0004386">
    <property type="term" value="F:helicase activity"/>
    <property type="evidence" value="ECO:0007669"/>
    <property type="project" value="UniProtKB-KW"/>
</dbReference>
<reference evidence="7" key="1">
    <citation type="journal article" date="2019" name="Int. J. Syst. Evol. Microbiol.">
        <title>The Global Catalogue of Microorganisms (GCM) 10K type strain sequencing project: providing services to taxonomists for standard genome sequencing and annotation.</title>
        <authorList>
            <consortium name="The Broad Institute Genomics Platform"/>
            <consortium name="The Broad Institute Genome Sequencing Center for Infectious Disease"/>
            <person name="Wu L."/>
            <person name="Ma J."/>
        </authorList>
    </citation>
    <scope>NUCLEOTIDE SEQUENCE [LARGE SCALE GENOMIC DNA]</scope>
    <source>
        <strain evidence="7">JCM 14735</strain>
    </source>
</reference>
<evidence type="ECO:0000259" key="4">
    <source>
        <dbReference type="PROSITE" id="PS51192"/>
    </source>
</evidence>
<accession>A0ABP4WW08</accession>
<dbReference type="Pfam" id="PF09369">
    <property type="entry name" value="MZB"/>
    <property type="match status" value="1"/>
</dbReference>
<dbReference type="InterPro" id="IPR011545">
    <property type="entry name" value="DEAD/DEAH_box_helicase_dom"/>
</dbReference>
<dbReference type="SMART" id="SM00487">
    <property type="entry name" value="DEXDc"/>
    <property type="match status" value="1"/>
</dbReference>
<evidence type="ECO:0000256" key="2">
    <source>
        <dbReference type="ARBA" id="ARBA00022840"/>
    </source>
</evidence>
<organism evidence="6 7">
    <name type="scientific">Kocuria aegyptia</name>
    <dbReference type="NCBI Taxonomy" id="330943"/>
    <lineage>
        <taxon>Bacteria</taxon>
        <taxon>Bacillati</taxon>
        <taxon>Actinomycetota</taxon>
        <taxon>Actinomycetes</taxon>
        <taxon>Micrococcales</taxon>
        <taxon>Micrococcaceae</taxon>
        <taxon>Kocuria</taxon>
    </lineage>
</organism>
<evidence type="ECO:0000313" key="6">
    <source>
        <dbReference type="EMBL" id="GAA1764399.1"/>
    </source>
</evidence>
<dbReference type="PROSITE" id="PS51194">
    <property type="entry name" value="HELICASE_CTER"/>
    <property type="match status" value="1"/>
</dbReference>
<keyword evidence="2" id="KW-0067">ATP-binding</keyword>
<dbReference type="Proteomes" id="UP001501204">
    <property type="component" value="Unassembled WGS sequence"/>
</dbReference>
<gene>
    <name evidence="6" type="ORF">GCM10009767_23970</name>
</gene>
<dbReference type="PROSITE" id="PS51192">
    <property type="entry name" value="HELICASE_ATP_BIND_1"/>
    <property type="match status" value="1"/>
</dbReference>
<dbReference type="PANTHER" id="PTHR47957:SF3">
    <property type="entry name" value="ATP-DEPENDENT HELICASE HRQ1"/>
    <property type="match status" value="1"/>
</dbReference>
<feature type="domain" description="Helicase C-terminal" evidence="5">
    <location>
        <begin position="959"/>
        <end position="1146"/>
    </location>
</feature>
<keyword evidence="6" id="KW-0378">Hydrolase</keyword>
<protein>
    <submittedName>
        <fullName evidence="6">DEAD/DEAH box helicase</fullName>
    </submittedName>
</protein>
<feature type="region of interest" description="Disordered" evidence="3">
    <location>
        <begin position="846"/>
        <end position="872"/>
    </location>
</feature>
<dbReference type="PANTHER" id="PTHR47957">
    <property type="entry name" value="ATP-DEPENDENT HELICASE HRQ1"/>
    <property type="match status" value="1"/>
</dbReference>
<keyword evidence="6" id="KW-0347">Helicase</keyword>
<sequence length="2177" mass="238316">MSELLPTLQAEATQSALVEYITTAIEFSDQYARDAFSAFLQDPQHGIFRGPFLRTRLPFAADESEPPLTVLPEWFTPYAHQAAAFRRLTTSPEAAGDRDRAGLRIPDPTIVTTGTGSGKTESFLYPLLDYAVRSRKAGVHGIKAIILYPMNALANDQAGRLARMIHEDPALQGVTAALYTGEHSGAPRTAMSADGLIEDRHTIRSSVPDIVLTNYKMLDQLLLRKPDRPLWEHSAESLRYLVLDEFHTYNGAQGTDVALLIRRLRLLLERLAPQRTHLIPVATSATLGDDRDIAPVAEFATTIFGVDFGTDAVVTERRVGQEALQEQARARLNLDGLGAEERQTAGQLQPVLDLLPGNNDGLLPDPGELTSAVVDVLWTGTGGEHVSETRATDDAAVRDLFLAHPLVGRLLERTARATTTAELAQALVPHLDALGTGGRFVEALCAALSHVRSRAERNSFPNVEAHLWTREVSRVDRAASPVPAFAWSDDRTTHDGSFLPAIYCRHCGRSGWGLALTGMDDLIVKPQRIRQEHVRRTGRFRALISGTGADPGDDDRLRYLDPERRSLESGPPSDETADVDSLPVLMHVGLEAEGHSKDDTCPACREKDGIRFVGASTATLLSVALSSLFGTAGLDPNEKKSLVFTDSVQDAAHRAGFVEARSHSLALRSAIESSLDDRPRPVREIAERMMAAASSPEDRYRLLHPSIAENASVRGYWDDAQPARQRRRAQQNVATRLEFDLELEAGLVGSYGRTLATTGTAAASVDVSAKDALAVGRRVLERIAQQISAETVESGPADHHRTEVWVRGVLERLRSDGAIAHEWLVPYRKKGGLRYQIWGGRRPKDVMPAFPPGRRSPHFPATGRLKDRSEFTDPGNRQSWFVDWTVRCLDMDRGTAGHLMKPLFTALTEAALTDTVPVSEHGRTTAESYGLRPERVVMARVPEPARALRCAACGETVTGVPRTLETFADGPCTAYRCRTGRLHWAELRRSYYRSLYTGDMRRVIAREHTSLLPTDTRLEYENAFKASESTPGAPNVLVATPTLEMGIDIGDLSTVILASIPDTVASYLQRVGRAGRLTGNSLDLAFMSTRGRGSAYIEPEFMVNGSVRPPAAYLSAEEILHRQYIAFLMDRMAGDDGMPVPARGASVMRSSAPGTFLGEMLADAQAHAQERLDEFLSAFTISEDPRRGITEDAATALRRWATWPEDGPSGLESAVGKAVQRWLHEKDALRHRRQKLTELLKDIAEGRLVITADDDSTAQQLRGQQELLDAQERKLGEVEDPEARAREEKRLAGGQARLRAEESRMSHEHWIGVLERFGLLPNFTLLDDAVSLDVTLIYQDDDNQWQHIPADYERSGFTALTELAPGNHFYAGGHELTIDAVDLGTDGAGVGHRAFCPDCGHSQDISAAERPTVCPQCGHPGIADEGQHLRVVELNKVYSTMELHRAKIGDSSEDRTSLHFETLTVPDFTGAETRARWSIEGTGVGTAFHRGTRLTRLNVGRPREGAREAVLAGQKQRIGGFSICVECGHLDEDLQTNTPQEHQAWCSQRRAENPESVSAVLARELVTETVLISLPPSVGEDSTGRSLWSFYAALMLGLRERFGGEIGHLQMEVVPDTARRNAASLLLFDSVPGGTGYLAELASSQSLWSLFRAALERLVDCPCRHEERSACFRCLMPHVRASHRENLSRARAVEILTTVLGSLAPSEEMTWRITEGDAPVEDDFESHLESRFRRVFRAAVAEIPGARVTDTVSDGGEGFSAVVGDVKYSYTPQVTLGQTQPDAVLSWPGQHGIRGVAIYLDGKTFHATVQHNRVGDDARKRAALREQGYLVFAVTDRDLTAFETLRRGGSTEGSVLEDLLTLRYADTVIAKGAMDTEDLAYVSANPVEQLLTLLGSSGRDPIKRQRVVSQHLNLLLFAGTPQPVSTEDLGHQALGVLEAPEDGPWPSASAGSTAPGFARRFGPLVLLGTVEAPTNRLAIALDDLEEALRSEDFDLAWRRWLALANLRQSLDAASTTLLETRSSLPEWIDEHAVEQDSWVDVLVQAGQQPVAGSGSRTPGSARSSGAVDIVPVPDTVRLSSEWTALMDEALTAEERQVLEIAGREGMPLPEVGEEIAGIPVDLAWPGLGIAWLSEATLVEEFAREAPGKWTVLGPDVRSAQKALRQLPGTDEREMVDP</sequence>
<dbReference type="EMBL" id="BAAAOA010000028">
    <property type="protein sequence ID" value="GAA1764399.1"/>
    <property type="molecule type" value="Genomic_DNA"/>
</dbReference>
<evidence type="ECO:0000313" key="7">
    <source>
        <dbReference type="Proteomes" id="UP001501204"/>
    </source>
</evidence>
<feature type="region of interest" description="Disordered" evidence="3">
    <location>
        <begin position="1271"/>
        <end position="1291"/>
    </location>
</feature>
<evidence type="ECO:0000256" key="1">
    <source>
        <dbReference type="ARBA" id="ARBA00022741"/>
    </source>
</evidence>
<dbReference type="SUPFAM" id="SSF52540">
    <property type="entry name" value="P-loop containing nucleoside triphosphate hydrolases"/>
    <property type="match status" value="2"/>
</dbReference>
<keyword evidence="1" id="KW-0547">Nucleotide-binding</keyword>
<dbReference type="InterPro" id="IPR018973">
    <property type="entry name" value="MZB"/>
</dbReference>
<dbReference type="InterPro" id="IPR027417">
    <property type="entry name" value="P-loop_NTPase"/>
</dbReference>
<dbReference type="Pfam" id="PF00270">
    <property type="entry name" value="DEAD"/>
    <property type="match status" value="1"/>
</dbReference>
<evidence type="ECO:0000256" key="3">
    <source>
        <dbReference type="SAM" id="MobiDB-lite"/>
    </source>
</evidence>
<feature type="domain" description="Helicase ATP-binding" evidence="4">
    <location>
        <begin position="100"/>
        <end position="305"/>
    </location>
</feature>
<keyword evidence="7" id="KW-1185">Reference proteome</keyword>
<dbReference type="RefSeq" id="WP_344122810.1">
    <property type="nucleotide sequence ID" value="NZ_BAAAOA010000028.1"/>
</dbReference>
<evidence type="ECO:0000259" key="5">
    <source>
        <dbReference type="PROSITE" id="PS51194"/>
    </source>
</evidence>
<comment type="caution">
    <text evidence="6">The sequence shown here is derived from an EMBL/GenBank/DDBJ whole genome shotgun (WGS) entry which is preliminary data.</text>
</comment>
<dbReference type="SMART" id="SM00490">
    <property type="entry name" value="HELICc"/>
    <property type="match status" value="1"/>
</dbReference>
<dbReference type="InterPro" id="IPR001650">
    <property type="entry name" value="Helicase_C-like"/>
</dbReference>
<name>A0ABP4WW08_9MICC</name>
<dbReference type="Gene3D" id="3.40.50.300">
    <property type="entry name" value="P-loop containing nucleotide triphosphate hydrolases"/>
    <property type="match status" value="2"/>
</dbReference>